<reference evidence="1 2" key="1">
    <citation type="submission" date="2018-06" db="EMBL/GenBank/DDBJ databases">
        <authorList>
            <consortium name="Pathogen Informatics"/>
            <person name="Doyle S."/>
        </authorList>
    </citation>
    <scope>NUCLEOTIDE SEQUENCE [LARGE SCALE GENOMIC DNA]</scope>
    <source>
        <strain evidence="1 2">NCTC10899</strain>
    </source>
</reference>
<evidence type="ECO:0000313" key="1">
    <source>
        <dbReference type="EMBL" id="SUD41862.1"/>
    </source>
</evidence>
<organism evidence="1 2">
    <name type="scientific">Ectopseudomonas mendocina</name>
    <name type="common">Pseudomonas mendocina</name>
    <dbReference type="NCBI Taxonomy" id="300"/>
    <lineage>
        <taxon>Bacteria</taxon>
        <taxon>Pseudomonadati</taxon>
        <taxon>Pseudomonadota</taxon>
        <taxon>Gammaproteobacteria</taxon>
        <taxon>Pseudomonadales</taxon>
        <taxon>Pseudomonadaceae</taxon>
        <taxon>Ectopseudomonas</taxon>
    </lineage>
</organism>
<dbReference type="InterPro" id="IPR011009">
    <property type="entry name" value="Kinase-like_dom_sf"/>
</dbReference>
<dbReference type="SUPFAM" id="SSF56112">
    <property type="entry name" value="Protein kinase-like (PK-like)"/>
    <property type="match status" value="1"/>
</dbReference>
<dbReference type="Gene3D" id="1.10.510.10">
    <property type="entry name" value="Transferase(Phosphotransferase) domain 1"/>
    <property type="match status" value="1"/>
</dbReference>
<proteinExistence type="predicted"/>
<protein>
    <submittedName>
        <fullName evidence="1">Toluene tolerance protein</fullName>
    </submittedName>
</protein>
<dbReference type="Proteomes" id="UP000254260">
    <property type="component" value="Unassembled WGS sequence"/>
</dbReference>
<dbReference type="AlphaFoldDB" id="A0A379J0A4"/>
<sequence length="204" mass="23275">MLTFIHLPNTSLNEMTEDASILEQDSFGPKVYELSDGNMLKLFRRKRLFSSALLRPQSLRFCTNAVSLHQRGIPTLTPLKLYQLDDPAWTAVLYRPLPGKTLSQILKTDSEAWPNLLPKLAQFINHLHENGIYFRSLHLGNIVLTPDSTLGLIDIADLHVRRGPLGPGRIRRNQEHFDKYLRKEGLTLDSTALWTHCALIRKTP</sequence>
<accession>A0A379J0A4</accession>
<dbReference type="EMBL" id="UGUU01000001">
    <property type="protein sequence ID" value="SUD41862.1"/>
    <property type="molecule type" value="Genomic_DNA"/>
</dbReference>
<name>A0A379J0A4_ECTME</name>
<evidence type="ECO:0000313" key="2">
    <source>
        <dbReference type="Proteomes" id="UP000254260"/>
    </source>
</evidence>
<gene>
    <name evidence="1" type="ORF">NCTC10899_04746</name>
</gene>